<dbReference type="EMBL" id="CAJPDS010000056">
    <property type="protein sequence ID" value="CAF9930548.1"/>
    <property type="molecule type" value="Genomic_DNA"/>
</dbReference>
<feature type="compositionally biased region" description="Basic and acidic residues" evidence="1">
    <location>
        <begin position="150"/>
        <end position="165"/>
    </location>
</feature>
<protein>
    <submittedName>
        <fullName evidence="2">Uncharacterized protein</fullName>
    </submittedName>
</protein>
<gene>
    <name evidence="2" type="ORF">HETSPECPRED_007647</name>
</gene>
<keyword evidence="3" id="KW-1185">Reference proteome</keyword>
<feature type="compositionally biased region" description="Polar residues" evidence="1">
    <location>
        <begin position="136"/>
        <end position="145"/>
    </location>
</feature>
<proteinExistence type="predicted"/>
<comment type="caution">
    <text evidence="2">The sequence shown here is derived from an EMBL/GenBank/DDBJ whole genome shotgun (WGS) entry which is preliminary data.</text>
</comment>
<sequence length="165" mass="18582">MPHSPYEATVYPPIRDLDPYRRELIHARASQDSGVRDQDAEEALLENAESLLEHCDFLEVKLDMKVRGCSVYAFIVESLTKGASQKDALRQSVKEVQGLEEKVGVLEEQNRTLKEEIAALKLDLEKARAGTESKNENSLVTSESANPRKRSPEDDTTKDVKKLKK</sequence>
<reference evidence="2" key="1">
    <citation type="submission" date="2021-03" db="EMBL/GenBank/DDBJ databases">
        <authorList>
            <person name="Tagirdzhanova G."/>
        </authorList>
    </citation>
    <scope>NUCLEOTIDE SEQUENCE</scope>
</reference>
<name>A0A8H3ISW1_9LECA</name>
<accession>A0A8H3ISW1</accession>
<evidence type="ECO:0000313" key="2">
    <source>
        <dbReference type="EMBL" id="CAF9930548.1"/>
    </source>
</evidence>
<dbReference type="OrthoDB" id="5423456at2759"/>
<organism evidence="2 3">
    <name type="scientific">Heterodermia speciosa</name>
    <dbReference type="NCBI Taxonomy" id="116794"/>
    <lineage>
        <taxon>Eukaryota</taxon>
        <taxon>Fungi</taxon>
        <taxon>Dikarya</taxon>
        <taxon>Ascomycota</taxon>
        <taxon>Pezizomycotina</taxon>
        <taxon>Lecanoromycetes</taxon>
        <taxon>OSLEUM clade</taxon>
        <taxon>Lecanoromycetidae</taxon>
        <taxon>Caliciales</taxon>
        <taxon>Physciaceae</taxon>
        <taxon>Heterodermia</taxon>
    </lineage>
</organism>
<dbReference type="Proteomes" id="UP000664521">
    <property type="component" value="Unassembled WGS sequence"/>
</dbReference>
<feature type="region of interest" description="Disordered" evidence="1">
    <location>
        <begin position="127"/>
        <end position="165"/>
    </location>
</feature>
<evidence type="ECO:0000256" key="1">
    <source>
        <dbReference type="SAM" id="MobiDB-lite"/>
    </source>
</evidence>
<dbReference type="AlphaFoldDB" id="A0A8H3ISW1"/>
<evidence type="ECO:0000313" key="3">
    <source>
        <dbReference type="Proteomes" id="UP000664521"/>
    </source>
</evidence>